<feature type="chain" id="PRO_5005849819" evidence="1">
    <location>
        <begin position="22"/>
        <end position="179"/>
    </location>
</feature>
<evidence type="ECO:0000313" key="3">
    <source>
        <dbReference type="EMBL" id="KPC54611.1"/>
    </source>
</evidence>
<dbReference type="GO" id="GO:0009289">
    <property type="term" value="C:pilus"/>
    <property type="evidence" value="ECO:0007669"/>
    <property type="project" value="InterPro"/>
</dbReference>
<proteinExistence type="predicted"/>
<dbReference type="STRING" id="857265.WG78_03530"/>
<reference evidence="3 4" key="1">
    <citation type="submission" date="2015-07" db="EMBL/GenBank/DDBJ databases">
        <title>Draft genome sequence of the Amantichitinum ursilacus IGB-41, a new chitin-degrading bacterium.</title>
        <authorList>
            <person name="Kirstahler P."/>
            <person name="Guenther M."/>
            <person name="Grumaz C."/>
            <person name="Rupp S."/>
            <person name="Zibek S."/>
            <person name="Sohn K."/>
        </authorList>
    </citation>
    <scope>NUCLEOTIDE SEQUENCE [LARGE SCALE GENOMIC DNA]</scope>
    <source>
        <strain evidence="3 4">IGB-41</strain>
    </source>
</reference>
<dbReference type="Pfam" id="PF00419">
    <property type="entry name" value="Fimbrial"/>
    <property type="match status" value="1"/>
</dbReference>
<feature type="domain" description="Fimbrial-type adhesion" evidence="2">
    <location>
        <begin position="27"/>
        <end position="178"/>
    </location>
</feature>
<dbReference type="Proteomes" id="UP000037939">
    <property type="component" value="Unassembled WGS sequence"/>
</dbReference>
<protein>
    <submittedName>
        <fullName evidence="3">Fimbrial protein</fullName>
    </submittedName>
</protein>
<dbReference type="SUPFAM" id="SSF49401">
    <property type="entry name" value="Bacterial adhesins"/>
    <property type="match status" value="1"/>
</dbReference>
<dbReference type="InterPro" id="IPR036937">
    <property type="entry name" value="Adhesion_dom_fimbrial_sf"/>
</dbReference>
<dbReference type="GO" id="GO:0043709">
    <property type="term" value="P:cell adhesion involved in single-species biofilm formation"/>
    <property type="evidence" value="ECO:0007669"/>
    <property type="project" value="TreeGrafter"/>
</dbReference>
<keyword evidence="1" id="KW-0732">Signal</keyword>
<organism evidence="3 4">
    <name type="scientific">Amantichitinum ursilacus</name>
    <dbReference type="NCBI Taxonomy" id="857265"/>
    <lineage>
        <taxon>Bacteria</taxon>
        <taxon>Pseudomonadati</taxon>
        <taxon>Pseudomonadota</taxon>
        <taxon>Betaproteobacteria</taxon>
        <taxon>Neisseriales</taxon>
        <taxon>Chitinibacteraceae</taxon>
        <taxon>Amantichitinum</taxon>
    </lineage>
</organism>
<dbReference type="InterPro" id="IPR000259">
    <property type="entry name" value="Adhesion_dom_fimbrial"/>
</dbReference>
<name>A0A0N0GQN0_9NEIS</name>
<sequence>MKKSTIATLLALAGIAAPAFADGGRVNIDGMLTNETCTVTTNSGGPDATVTMSTLAVSKLAANAESADMGGFDINISNCAKVNVYASFMAANPNLADLATNNLRPTLTTTSAKNVQVALYSDDGGVITKMAVGDPASRITKKIDSNKKANLHFTTRYKSTGAHTEGTIATGAVYTLAYD</sequence>
<dbReference type="PANTHER" id="PTHR33420:SF10">
    <property type="entry name" value="FIMBRIAE MAJOR SUBUNIT"/>
    <property type="match status" value="1"/>
</dbReference>
<dbReference type="AlphaFoldDB" id="A0A0N0GQN0"/>
<keyword evidence="4" id="KW-1185">Reference proteome</keyword>
<dbReference type="InterPro" id="IPR050263">
    <property type="entry name" value="Bact_Fimbrial_Adh_Pro"/>
</dbReference>
<comment type="caution">
    <text evidence="3">The sequence shown here is derived from an EMBL/GenBank/DDBJ whole genome shotgun (WGS) entry which is preliminary data.</text>
</comment>
<dbReference type="Gene3D" id="2.60.40.1090">
    <property type="entry name" value="Fimbrial-type adhesion domain"/>
    <property type="match status" value="1"/>
</dbReference>
<evidence type="ECO:0000313" key="4">
    <source>
        <dbReference type="Proteomes" id="UP000037939"/>
    </source>
</evidence>
<dbReference type="EMBL" id="LAQT01000002">
    <property type="protein sequence ID" value="KPC54611.1"/>
    <property type="molecule type" value="Genomic_DNA"/>
</dbReference>
<dbReference type="RefSeq" id="WP_053936396.1">
    <property type="nucleotide sequence ID" value="NZ_LAQT01000002.1"/>
</dbReference>
<evidence type="ECO:0000256" key="1">
    <source>
        <dbReference type="SAM" id="SignalP"/>
    </source>
</evidence>
<feature type="signal peptide" evidence="1">
    <location>
        <begin position="1"/>
        <end position="21"/>
    </location>
</feature>
<accession>A0A0N0GQN0</accession>
<dbReference type="PANTHER" id="PTHR33420">
    <property type="entry name" value="FIMBRIAL SUBUNIT ELFA-RELATED"/>
    <property type="match status" value="1"/>
</dbReference>
<evidence type="ECO:0000259" key="2">
    <source>
        <dbReference type="Pfam" id="PF00419"/>
    </source>
</evidence>
<dbReference type="InterPro" id="IPR008966">
    <property type="entry name" value="Adhesion_dom_sf"/>
</dbReference>
<gene>
    <name evidence="3" type="ORF">WG78_03530</name>
</gene>